<name>A0ABW2MQX3_9FLAO</name>
<evidence type="ECO:0000313" key="3">
    <source>
        <dbReference type="Proteomes" id="UP001596415"/>
    </source>
</evidence>
<keyword evidence="3" id="KW-1185">Reference proteome</keyword>
<keyword evidence="1" id="KW-0472">Membrane</keyword>
<accession>A0ABW2MQX3</accession>
<keyword evidence="1" id="KW-0812">Transmembrane</keyword>
<dbReference type="RefSeq" id="WP_380216583.1">
    <property type="nucleotide sequence ID" value="NZ_JBHTBN010000001.1"/>
</dbReference>
<protein>
    <submittedName>
        <fullName evidence="2">Uncharacterized protein</fullName>
    </submittedName>
</protein>
<keyword evidence="1" id="KW-1133">Transmembrane helix</keyword>
<dbReference type="Proteomes" id="UP001596415">
    <property type="component" value="Unassembled WGS sequence"/>
</dbReference>
<evidence type="ECO:0000313" key="2">
    <source>
        <dbReference type="EMBL" id="MFC7356739.1"/>
    </source>
</evidence>
<reference evidence="3" key="1">
    <citation type="journal article" date="2019" name="Int. J. Syst. Evol. Microbiol.">
        <title>The Global Catalogue of Microorganisms (GCM) 10K type strain sequencing project: providing services to taxonomists for standard genome sequencing and annotation.</title>
        <authorList>
            <consortium name="The Broad Institute Genomics Platform"/>
            <consortium name="The Broad Institute Genome Sequencing Center for Infectious Disease"/>
            <person name="Wu L."/>
            <person name="Ma J."/>
        </authorList>
    </citation>
    <scope>NUCLEOTIDE SEQUENCE [LARGE SCALE GENOMIC DNA]</scope>
    <source>
        <strain evidence="3">CGMCC 1.16306</strain>
    </source>
</reference>
<organism evidence="2 3">
    <name type="scientific">Jejudonia soesokkakensis</name>
    <dbReference type="NCBI Taxonomy" id="1323432"/>
    <lineage>
        <taxon>Bacteria</taxon>
        <taxon>Pseudomonadati</taxon>
        <taxon>Bacteroidota</taxon>
        <taxon>Flavobacteriia</taxon>
        <taxon>Flavobacteriales</taxon>
        <taxon>Flavobacteriaceae</taxon>
        <taxon>Jejudonia</taxon>
    </lineage>
</organism>
<sequence length="176" mass="19840">MESGMIIITVVLFTLIIVPILLIGFNTTSQSKTLLKGLRSLIEQDKGSMSKHIEHTTFILGLDEIKKTLYFFKKAEGVETSKKIDLTQVRICEVAKTTTRVKKEKGFEDIVDTISLRFTKIQSDEIELIDLYNEDDSLPVNGELDIAENWKTIVNQLILNKESIIQTPLSVKVALA</sequence>
<proteinExistence type="predicted"/>
<comment type="caution">
    <text evidence="2">The sequence shown here is derived from an EMBL/GenBank/DDBJ whole genome shotgun (WGS) entry which is preliminary data.</text>
</comment>
<gene>
    <name evidence="2" type="ORF">ACFQO1_03495</name>
</gene>
<dbReference type="EMBL" id="JBHTBN010000001">
    <property type="protein sequence ID" value="MFC7356739.1"/>
    <property type="molecule type" value="Genomic_DNA"/>
</dbReference>
<evidence type="ECO:0000256" key="1">
    <source>
        <dbReference type="SAM" id="Phobius"/>
    </source>
</evidence>
<feature type="transmembrane region" description="Helical" evidence="1">
    <location>
        <begin position="6"/>
        <end position="25"/>
    </location>
</feature>